<organism evidence="1 2">
    <name type="scientific">Cladophialophora chaetospira</name>
    <dbReference type="NCBI Taxonomy" id="386627"/>
    <lineage>
        <taxon>Eukaryota</taxon>
        <taxon>Fungi</taxon>
        <taxon>Dikarya</taxon>
        <taxon>Ascomycota</taxon>
        <taxon>Pezizomycotina</taxon>
        <taxon>Eurotiomycetes</taxon>
        <taxon>Chaetothyriomycetidae</taxon>
        <taxon>Chaetothyriales</taxon>
        <taxon>Herpotrichiellaceae</taxon>
        <taxon>Cladophialophora</taxon>
    </lineage>
</organism>
<protein>
    <submittedName>
        <fullName evidence="1">Uncharacterized protein</fullName>
    </submittedName>
</protein>
<sequence>MSGSLPDTVVVLLVILGAAGTVCVGFATQRLFSKPEPEDNFNQKRPEQVAYMRELRERNMMEAFGDRRPPPHPNGHEI</sequence>
<gene>
    <name evidence="1" type="ORF">H2200_008653</name>
</gene>
<dbReference type="EMBL" id="JAPDRK010000013">
    <property type="protein sequence ID" value="KAJ9606645.1"/>
    <property type="molecule type" value="Genomic_DNA"/>
</dbReference>
<evidence type="ECO:0000313" key="2">
    <source>
        <dbReference type="Proteomes" id="UP001172673"/>
    </source>
</evidence>
<accession>A0AA38X4I6</accession>
<keyword evidence="2" id="KW-1185">Reference proteome</keyword>
<dbReference type="AlphaFoldDB" id="A0AA38X4I6"/>
<comment type="caution">
    <text evidence="1">The sequence shown here is derived from an EMBL/GenBank/DDBJ whole genome shotgun (WGS) entry which is preliminary data.</text>
</comment>
<dbReference type="Proteomes" id="UP001172673">
    <property type="component" value="Unassembled WGS sequence"/>
</dbReference>
<proteinExistence type="predicted"/>
<evidence type="ECO:0000313" key="1">
    <source>
        <dbReference type="EMBL" id="KAJ9606645.1"/>
    </source>
</evidence>
<reference evidence="1" key="1">
    <citation type="submission" date="2022-10" db="EMBL/GenBank/DDBJ databases">
        <title>Culturing micro-colonial fungi from biological soil crusts in the Mojave desert and describing Neophaeococcomyces mojavensis, and introducing the new genera and species Taxawa tesnikishii.</title>
        <authorList>
            <person name="Kurbessoian T."/>
            <person name="Stajich J.E."/>
        </authorList>
    </citation>
    <scope>NUCLEOTIDE SEQUENCE</scope>
    <source>
        <strain evidence="1">TK_41</strain>
    </source>
</reference>
<name>A0AA38X4I6_9EURO</name>